<accession>A0A2M4C7C7</accession>
<evidence type="ECO:0000313" key="2">
    <source>
        <dbReference type="EMBL" id="MBW61242.1"/>
    </source>
</evidence>
<evidence type="ECO:0000256" key="1">
    <source>
        <dbReference type="SAM" id="SignalP"/>
    </source>
</evidence>
<reference evidence="2" key="1">
    <citation type="submission" date="2018-01" db="EMBL/GenBank/DDBJ databases">
        <title>An insight into the sialome of Amazonian anophelines.</title>
        <authorList>
            <person name="Ribeiro J.M."/>
            <person name="Scarpassa V."/>
            <person name="Calvo E."/>
        </authorList>
    </citation>
    <scope>NUCLEOTIDE SEQUENCE</scope>
    <source>
        <tissue evidence="2">Salivary glands</tissue>
    </source>
</reference>
<dbReference type="EMBL" id="GGFJ01012101">
    <property type="protein sequence ID" value="MBW61242.1"/>
    <property type="molecule type" value="Transcribed_RNA"/>
</dbReference>
<proteinExistence type="predicted"/>
<dbReference type="AlphaFoldDB" id="A0A2M4C7C7"/>
<keyword evidence="1" id="KW-0732">Signal</keyword>
<protein>
    <submittedName>
        <fullName evidence="2">Putative secreted protein</fullName>
    </submittedName>
</protein>
<name>A0A2M4C7C7_9DIPT</name>
<organism evidence="2">
    <name type="scientific">Anopheles marajoara</name>
    <dbReference type="NCBI Taxonomy" id="58244"/>
    <lineage>
        <taxon>Eukaryota</taxon>
        <taxon>Metazoa</taxon>
        <taxon>Ecdysozoa</taxon>
        <taxon>Arthropoda</taxon>
        <taxon>Hexapoda</taxon>
        <taxon>Insecta</taxon>
        <taxon>Pterygota</taxon>
        <taxon>Neoptera</taxon>
        <taxon>Endopterygota</taxon>
        <taxon>Diptera</taxon>
        <taxon>Nematocera</taxon>
        <taxon>Culicoidea</taxon>
        <taxon>Culicidae</taxon>
        <taxon>Anophelinae</taxon>
        <taxon>Anopheles</taxon>
    </lineage>
</organism>
<feature type="chain" id="PRO_5014999143" evidence="1">
    <location>
        <begin position="18"/>
        <end position="118"/>
    </location>
</feature>
<sequence>MLHTLFYVFFFIKMSCGSGMMHVRPFSSPIRSSISKRYSNRNVVIEQNNHRIRYEYGALRHAALTSNDFSLVRGVCTPDISFLFGVFSFTNVKSYCLHRFFGHFMHLNCLPLLHPRTR</sequence>
<feature type="signal peptide" evidence="1">
    <location>
        <begin position="1"/>
        <end position="17"/>
    </location>
</feature>